<feature type="signal peptide" evidence="1">
    <location>
        <begin position="1"/>
        <end position="25"/>
    </location>
</feature>
<evidence type="ECO:0000259" key="2">
    <source>
        <dbReference type="Pfam" id="PF13472"/>
    </source>
</evidence>
<dbReference type="GeneID" id="19265304"/>
<evidence type="ECO:0000313" key="4">
    <source>
        <dbReference type="Proteomes" id="UP000030651"/>
    </source>
</evidence>
<dbReference type="KEGG" id="pfy:PFICI_00291"/>
<reference evidence="4" key="1">
    <citation type="journal article" date="2015" name="BMC Genomics">
        <title>Genomic and transcriptomic analysis of the endophytic fungus Pestalotiopsis fici reveals its lifestyle and high potential for synthesis of natural products.</title>
        <authorList>
            <person name="Wang X."/>
            <person name="Zhang X."/>
            <person name="Liu L."/>
            <person name="Xiang M."/>
            <person name="Wang W."/>
            <person name="Sun X."/>
            <person name="Che Y."/>
            <person name="Guo L."/>
            <person name="Liu G."/>
            <person name="Guo L."/>
            <person name="Wang C."/>
            <person name="Yin W.B."/>
            <person name="Stadler M."/>
            <person name="Zhang X."/>
            <person name="Liu X."/>
        </authorList>
    </citation>
    <scope>NUCLEOTIDE SEQUENCE [LARGE SCALE GENOMIC DNA]</scope>
    <source>
        <strain evidence="4">W106-1 / CGMCC3.15140</strain>
    </source>
</reference>
<dbReference type="SUPFAM" id="SSF52266">
    <property type="entry name" value="SGNH hydrolase"/>
    <property type="match status" value="2"/>
</dbReference>
<dbReference type="PANTHER" id="PTHR30383">
    <property type="entry name" value="THIOESTERASE 1/PROTEASE 1/LYSOPHOSPHOLIPASE L1"/>
    <property type="match status" value="1"/>
</dbReference>
<feature type="chain" id="PRO_5004835924" description="SGNH hydrolase-type esterase domain-containing protein" evidence="1">
    <location>
        <begin position="26"/>
        <end position="630"/>
    </location>
</feature>
<dbReference type="Pfam" id="PF13472">
    <property type="entry name" value="Lipase_GDSL_2"/>
    <property type="match status" value="1"/>
</dbReference>
<dbReference type="AlphaFoldDB" id="W3XK91"/>
<dbReference type="Proteomes" id="UP000030651">
    <property type="component" value="Unassembled WGS sequence"/>
</dbReference>
<dbReference type="HOGENOM" id="CLU_434181_0_0_1"/>
<keyword evidence="1" id="KW-0732">Signal</keyword>
<dbReference type="PANTHER" id="PTHR30383:SF5">
    <property type="entry name" value="SGNH HYDROLASE-TYPE ESTERASE DOMAIN-CONTAINING PROTEIN"/>
    <property type="match status" value="1"/>
</dbReference>
<organism evidence="3 4">
    <name type="scientific">Pestalotiopsis fici (strain W106-1 / CGMCC3.15140)</name>
    <dbReference type="NCBI Taxonomy" id="1229662"/>
    <lineage>
        <taxon>Eukaryota</taxon>
        <taxon>Fungi</taxon>
        <taxon>Dikarya</taxon>
        <taxon>Ascomycota</taxon>
        <taxon>Pezizomycotina</taxon>
        <taxon>Sordariomycetes</taxon>
        <taxon>Xylariomycetidae</taxon>
        <taxon>Amphisphaeriales</taxon>
        <taxon>Sporocadaceae</taxon>
        <taxon>Pestalotiopsis</taxon>
    </lineage>
</organism>
<protein>
    <recommendedName>
        <fullName evidence="2">SGNH hydrolase-type esterase domain-containing protein</fullName>
    </recommendedName>
</protein>
<dbReference type="InterPro" id="IPR036514">
    <property type="entry name" value="SGNH_hydro_sf"/>
</dbReference>
<sequence length="630" mass="68886">MRCMIARDGVLVLGALSLLSQCAGGVSNGFRELRLSSRQAAGVDKPAPGHWTAIGDSYSAGPGAGVAYDDAEFGNSKCFRSNGSAVAQLDAQHNVMLGNFQFLSCTGHKAKEMVKYQIPLIDYGEQDSNMWLSLSIGGNDLGFADYAQSCLLGLGSCTKALKNAENLIHDLDGKQTFRRLLWHAWSRIYDDNHFKNVPAGQSKFVPNTLHTLYPAFFNAETDGCDNINIGGPWLFFTKRLTKTLRRQTNRLVRDANNAIRAHARAFVNSEEGMHYRGYLHIVDYDNTFEGHRLCEKFTGNKPGFDNPNVWFLGIRSDGFVQESDLSVQENPVTCNPDADDAVEAWRCVKALVDAAGDDPDAVGEWNWPLWLTKAFHPKTAGFQEVMNLHLSHWVANLPQLRVLALGDSITNGFRSTDNAGYRSRFYELATTSYGQQVDMIGSVRSGDVGDADHEGHNGATIDQISSYADQNLGQRPNVVLLHAGTNDMGSDADAQGAVDRLVALVDKIISKCPDATVLVARITPADDAARQNRTNVYNNGIEAAMSSRADAGAKVQIMYMDLMVTKKTLADGLHPNDIGYFAMAEHWWGGVLQAYNDGWLKDPVDGDGPGPVREIAPSLPISMATEEPTT</sequence>
<dbReference type="eggNOG" id="ENOG502SPMP">
    <property type="taxonomic scope" value="Eukaryota"/>
</dbReference>
<feature type="domain" description="SGNH hydrolase-type esterase" evidence="2">
    <location>
        <begin position="404"/>
        <end position="580"/>
    </location>
</feature>
<accession>W3XK91</accession>
<proteinExistence type="predicted"/>
<dbReference type="InterPro" id="IPR013830">
    <property type="entry name" value="SGNH_hydro"/>
</dbReference>
<keyword evidence="4" id="KW-1185">Reference proteome</keyword>
<evidence type="ECO:0000313" key="3">
    <source>
        <dbReference type="EMBL" id="ETS86463.1"/>
    </source>
</evidence>
<dbReference type="CDD" id="cd01833">
    <property type="entry name" value="XynB_like"/>
    <property type="match status" value="1"/>
</dbReference>
<dbReference type="Gene3D" id="3.40.50.1110">
    <property type="entry name" value="SGNH hydrolase"/>
    <property type="match status" value="2"/>
</dbReference>
<gene>
    <name evidence="3" type="ORF">PFICI_00291</name>
</gene>
<dbReference type="GO" id="GO:0004622">
    <property type="term" value="F:phosphatidylcholine lysophospholipase activity"/>
    <property type="evidence" value="ECO:0007669"/>
    <property type="project" value="TreeGrafter"/>
</dbReference>
<dbReference type="InterPro" id="IPR051532">
    <property type="entry name" value="Ester_Hydrolysis_Enzymes"/>
</dbReference>
<dbReference type="InParanoid" id="W3XK91"/>
<dbReference type="RefSeq" id="XP_007827063.1">
    <property type="nucleotide sequence ID" value="XM_007828872.1"/>
</dbReference>
<evidence type="ECO:0000256" key="1">
    <source>
        <dbReference type="SAM" id="SignalP"/>
    </source>
</evidence>
<name>W3XK91_PESFW</name>
<dbReference type="EMBL" id="KI912109">
    <property type="protein sequence ID" value="ETS86463.1"/>
    <property type="molecule type" value="Genomic_DNA"/>
</dbReference>
<dbReference type="OrthoDB" id="2119228at2759"/>